<feature type="compositionally biased region" description="Low complexity" evidence="6">
    <location>
        <begin position="93"/>
        <end position="103"/>
    </location>
</feature>
<evidence type="ECO:0000256" key="1">
    <source>
        <dbReference type="ARBA" id="ARBA00004141"/>
    </source>
</evidence>
<evidence type="ECO:0000313" key="9">
    <source>
        <dbReference type="EMBL" id="XDP44584.1"/>
    </source>
</evidence>
<dbReference type="RefSeq" id="WP_369045268.1">
    <property type="nucleotide sequence ID" value="NZ_CP163302.1"/>
</dbReference>
<accession>A0AB39L0Z7</accession>
<evidence type="ECO:0000256" key="2">
    <source>
        <dbReference type="ARBA" id="ARBA00022692"/>
    </source>
</evidence>
<keyword evidence="5 7" id="KW-0472">Membrane</keyword>
<dbReference type="InterPro" id="IPR017562">
    <property type="entry name" value="Cyt_c_biogenesis_CcsA"/>
</dbReference>
<sequence>MPTINFTLGAYSELFMLLAAGTYVVAFLAFAWDMATSGKVAQRDAALLAGQKAVVTQAETAAKRPALAGVGSAAGGGAGGGTGGGASDGAAGGAPSSSVKGAGSPNGGVAPVEVADADLKYRSRRKAARVGVSLSILGLVIHAAGVVTRGIAAGRVPWGNMYEFCTTGALLVVAVFLLVLIRRDLRFLGTFVLGLAVVMMVAAAVAFYIPVGHLVPALQSYWLVIHVSIAVMSSALFTLTFSMAVLQLIQSRREAKIAAGGLDTGGFMRLVPGSMTLEALSYRINTIAFVGWTLTVMFGAIWAEKAWGRFWGWDTKEVWSFVIWVVYAAYLHARATRGWTGARAAWLSIVGYLCVLFNFTIVNVYFSGLHSYGGVSAG</sequence>
<feature type="transmembrane region" description="Helical" evidence="7">
    <location>
        <begin position="221"/>
        <end position="246"/>
    </location>
</feature>
<dbReference type="EMBL" id="CP163302">
    <property type="protein sequence ID" value="XDP44584.1"/>
    <property type="molecule type" value="Genomic_DNA"/>
</dbReference>
<gene>
    <name evidence="9" type="primary">ccsB</name>
    <name evidence="9" type="ORF">AB5L97_15090</name>
</gene>
<feature type="transmembrane region" description="Helical" evidence="7">
    <location>
        <begin position="284"/>
        <end position="303"/>
    </location>
</feature>
<evidence type="ECO:0000256" key="4">
    <source>
        <dbReference type="ARBA" id="ARBA00022989"/>
    </source>
</evidence>
<feature type="transmembrane region" description="Helical" evidence="7">
    <location>
        <begin position="318"/>
        <end position="333"/>
    </location>
</feature>
<evidence type="ECO:0000256" key="5">
    <source>
        <dbReference type="ARBA" id="ARBA00023136"/>
    </source>
</evidence>
<evidence type="ECO:0000256" key="6">
    <source>
        <dbReference type="SAM" id="MobiDB-lite"/>
    </source>
</evidence>
<dbReference type="InterPro" id="IPR002541">
    <property type="entry name" value="Cyt_c_assembly"/>
</dbReference>
<evidence type="ECO:0000259" key="8">
    <source>
        <dbReference type="Pfam" id="PF01578"/>
    </source>
</evidence>
<feature type="transmembrane region" description="Helical" evidence="7">
    <location>
        <begin position="14"/>
        <end position="32"/>
    </location>
</feature>
<feature type="transmembrane region" description="Helical" evidence="7">
    <location>
        <begin position="158"/>
        <end position="180"/>
    </location>
</feature>
<feature type="domain" description="Cytochrome c assembly protein" evidence="8">
    <location>
        <begin position="158"/>
        <end position="370"/>
    </location>
</feature>
<dbReference type="GO" id="GO:0020037">
    <property type="term" value="F:heme binding"/>
    <property type="evidence" value="ECO:0007669"/>
    <property type="project" value="InterPro"/>
</dbReference>
<keyword evidence="3" id="KW-0201">Cytochrome c-type biogenesis</keyword>
<evidence type="ECO:0000256" key="3">
    <source>
        <dbReference type="ARBA" id="ARBA00022748"/>
    </source>
</evidence>
<keyword evidence="4 7" id="KW-1133">Transmembrane helix</keyword>
<dbReference type="Pfam" id="PF01578">
    <property type="entry name" value="Cytochrom_C_asm"/>
    <property type="match status" value="1"/>
</dbReference>
<evidence type="ECO:0000256" key="7">
    <source>
        <dbReference type="SAM" id="Phobius"/>
    </source>
</evidence>
<protein>
    <submittedName>
        <fullName evidence="9">C-type cytochrome biogenesis protein CcsB</fullName>
    </submittedName>
</protein>
<dbReference type="AlphaFoldDB" id="A0AB39L0Z7"/>
<dbReference type="KEGG" id="spue:AB5L97_15090"/>
<feature type="transmembrane region" description="Helical" evidence="7">
    <location>
        <begin position="130"/>
        <end position="152"/>
    </location>
</feature>
<feature type="region of interest" description="Disordered" evidence="6">
    <location>
        <begin position="84"/>
        <end position="105"/>
    </location>
</feature>
<organism evidence="9">
    <name type="scientific">Sinomonas puerhi</name>
    <dbReference type="NCBI Taxonomy" id="3238584"/>
    <lineage>
        <taxon>Bacteria</taxon>
        <taxon>Bacillati</taxon>
        <taxon>Actinomycetota</taxon>
        <taxon>Actinomycetes</taxon>
        <taxon>Micrococcales</taxon>
        <taxon>Micrococcaceae</taxon>
        <taxon>Sinomonas</taxon>
    </lineage>
</organism>
<name>A0AB39L0Z7_9MICC</name>
<keyword evidence="2 7" id="KW-0812">Transmembrane</keyword>
<comment type="subcellular location">
    <subcellularLocation>
        <location evidence="1">Membrane</location>
        <topology evidence="1">Multi-pass membrane protein</topology>
    </subcellularLocation>
</comment>
<dbReference type="GO" id="GO:0005886">
    <property type="term" value="C:plasma membrane"/>
    <property type="evidence" value="ECO:0007669"/>
    <property type="project" value="TreeGrafter"/>
</dbReference>
<dbReference type="GO" id="GO:0017004">
    <property type="term" value="P:cytochrome complex assembly"/>
    <property type="evidence" value="ECO:0007669"/>
    <property type="project" value="UniProtKB-KW"/>
</dbReference>
<feature type="transmembrane region" description="Helical" evidence="7">
    <location>
        <begin position="187"/>
        <end position="209"/>
    </location>
</feature>
<dbReference type="PANTHER" id="PTHR30071">
    <property type="entry name" value="HEME EXPORTER PROTEIN C"/>
    <property type="match status" value="1"/>
</dbReference>
<dbReference type="NCBIfam" id="TIGR03144">
    <property type="entry name" value="cytochr_II_ccsB"/>
    <property type="match status" value="1"/>
</dbReference>
<dbReference type="InterPro" id="IPR045062">
    <property type="entry name" value="Cyt_c_biogenesis_CcsA/CcmC"/>
</dbReference>
<proteinExistence type="predicted"/>
<reference evidence="9" key="1">
    <citation type="submission" date="2024-07" db="EMBL/GenBank/DDBJ databases">
        <authorList>
            <person name="fu j."/>
        </authorList>
    </citation>
    <scope>NUCLEOTIDE SEQUENCE</scope>
    <source>
        <strain evidence="9">P10A9</strain>
    </source>
</reference>
<dbReference type="PANTHER" id="PTHR30071:SF1">
    <property type="entry name" value="CYTOCHROME B_B6 PROTEIN-RELATED"/>
    <property type="match status" value="1"/>
</dbReference>
<feature type="transmembrane region" description="Helical" evidence="7">
    <location>
        <begin position="345"/>
        <end position="366"/>
    </location>
</feature>